<evidence type="ECO:0000313" key="2">
    <source>
        <dbReference type="EMBL" id="AIW06395.1"/>
    </source>
</evidence>
<protein>
    <submittedName>
        <fullName evidence="2">NADH dehydrogenase subunit 6</fullName>
    </submittedName>
</protein>
<feature type="transmembrane region" description="Helical" evidence="1">
    <location>
        <begin position="101"/>
        <end position="121"/>
    </location>
</feature>
<organism evidence="2">
    <name type="scientific">Ichneumonidae sp. MT-2014</name>
    <dbReference type="NCBI Taxonomy" id="1560014"/>
    <lineage>
        <taxon>Eukaryota</taxon>
        <taxon>Metazoa</taxon>
        <taxon>Ecdysozoa</taxon>
        <taxon>Arthropoda</taxon>
        <taxon>Hexapoda</taxon>
        <taxon>Insecta</taxon>
        <taxon>Pterygota</taxon>
        <taxon>Neoptera</taxon>
        <taxon>Endopterygota</taxon>
        <taxon>Hymenoptera</taxon>
        <taxon>Apocrita</taxon>
        <taxon>Ichneumonoidea</taxon>
        <taxon>Ichneumonidae</taxon>
    </lineage>
</organism>
<keyword evidence="2" id="KW-0496">Mitochondrion</keyword>
<accession>A0A0A0RVQ9</accession>
<feature type="transmembrane region" description="Helical" evidence="1">
    <location>
        <begin position="43"/>
        <end position="62"/>
    </location>
</feature>
<keyword evidence="1" id="KW-0812">Transmembrane</keyword>
<feature type="transmembrane region" description="Helical" evidence="1">
    <location>
        <begin position="12"/>
        <end position="31"/>
    </location>
</feature>
<gene>
    <name evidence="2" type="primary">ND6</name>
</gene>
<geneLocation type="mitochondrion" evidence="2"/>
<reference evidence="2" key="1">
    <citation type="journal article" date="2014" name="Nucleic Acids Res.">
        <title>Multiplex sequencing of pooled mitochondrial genomes-a crucial step toward biodiversity analysis using mito-metagenomics.</title>
        <authorList>
            <person name="Tang M."/>
            <person name="Tan M."/>
            <person name="Meng G."/>
            <person name="Yang S."/>
            <person name="Su X."/>
            <person name="Liu S."/>
            <person name="Song W."/>
            <person name="Li Y."/>
            <person name="Wu Q."/>
            <person name="Zhang A."/>
            <person name="Zhou X."/>
        </authorList>
    </citation>
    <scope>NUCLEOTIDE SEQUENCE</scope>
    <source>
        <strain evidence="2">CL118</strain>
    </source>
</reference>
<keyword evidence="1" id="KW-0472">Membrane</keyword>
<proteinExistence type="predicted"/>
<feature type="transmembrane region" description="Helical" evidence="1">
    <location>
        <begin position="158"/>
        <end position="177"/>
    </location>
</feature>
<dbReference type="AlphaFoldDB" id="A0A0A0RVQ9"/>
<sequence length="188" mass="22887">MMKSIFLNIFDMLILNMPMILNLLMMLLLTFMMKNYNLSPMKLMIILGIFILMISMYFNILFKSWMMFIFPLIMIGGLMIMFMYVISLINNKMYKLNLNHIILIWIKFFLIIALFSLMYYLKFNIFIYQDLNKSMSIKLNDYSEMKLSNLYNFNKNSLTFLIMYLYFSLMIIMNICFKMNNPLRQMYF</sequence>
<keyword evidence="1" id="KW-1133">Transmembrane helix</keyword>
<evidence type="ECO:0000256" key="1">
    <source>
        <dbReference type="SAM" id="Phobius"/>
    </source>
</evidence>
<feature type="transmembrane region" description="Helical" evidence="1">
    <location>
        <begin position="68"/>
        <end position="89"/>
    </location>
</feature>
<dbReference type="EMBL" id="KM244711">
    <property type="protein sequence ID" value="AIW06395.1"/>
    <property type="molecule type" value="Genomic_DNA"/>
</dbReference>
<name>A0A0A0RVQ9_9HYME</name>